<feature type="compositionally biased region" description="Polar residues" evidence="1">
    <location>
        <begin position="408"/>
        <end position="417"/>
    </location>
</feature>
<accession>A0A197JCM7</accession>
<feature type="region of interest" description="Disordered" evidence="1">
    <location>
        <begin position="385"/>
        <end position="421"/>
    </location>
</feature>
<evidence type="ECO:0000256" key="2">
    <source>
        <dbReference type="SAM" id="Phobius"/>
    </source>
</evidence>
<evidence type="ECO:0000313" key="3">
    <source>
        <dbReference type="EMBL" id="OAQ22214.1"/>
    </source>
</evidence>
<dbReference type="EMBL" id="KV442198">
    <property type="protein sequence ID" value="OAQ22214.1"/>
    <property type="molecule type" value="Genomic_DNA"/>
</dbReference>
<evidence type="ECO:0000256" key="1">
    <source>
        <dbReference type="SAM" id="MobiDB-lite"/>
    </source>
</evidence>
<name>A0A197JCM7_9FUNG</name>
<dbReference type="OrthoDB" id="2403806at2759"/>
<dbReference type="Proteomes" id="UP000078512">
    <property type="component" value="Unassembled WGS sequence"/>
</dbReference>
<sequence>MGPKMNGNILQYFWGFLTFGERFPSPRIGESWTFVITRSFFVCLIKIICWGFVFFTIVEWGNYLHLGNSRPYIATEAESMLSNGTPVPLLSLSTTEPNKFRNFTQGYFYDLNGPQPLGYQGKRSNNSTSDEMDLTLNVTTLRSELLEYIEIQIDHTEQPPACGWYKLSLRHPDSTGQAAAYKDRSNVYFYKPGYIVEIRYRPFHIYTGMAPYNKDFHTINSQVRRFFGVERQYEDYSYTTSVIFQPKPATYGLDTEATIIMRPESAFETISYSEQKIRLLDTLSSIGGFLGLAGTTIIFLFGMSPNSPWGMIAQSVRRKVWRSLNASELTAGGIPLPFTVQDNGDADWDITGEAKRISYLKRRVDNLERVLRDYYVDAEFFVFQREPQGSPQGPPQGPPQDTIEGSEKSQNTSVSTEANEDSIRCKQFKMKAIKSDSFQDADTVV</sequence>
<proteinExistence type="predicted"/>
<keyword evidence="4" id="KW-1185">Reference proteome</keyword>
<dbReference type="AlphaFoldDB" id="A0A197JCM7"/>
<keyword evidence="2" id="KW-0472">Membrane</keyword>
<feature type="transmembrane region" description="Helical" evidence="2">
    <location>
        <begin position="283"/>
        <end position="303"/>
    </location>
</feature>
<evidence type="ECO:0000313" key="4">
    <source>
        <dbReference type="Proteomes" id="UP000078512"/>
    </source>
</evidence>
<gene>
    <name evidence="3" type="ORF">K457DRAFT_26265</name>
</gene>
<reference evidence="3 4" key="1">
    <citation type="submission" date="2016-05" db="EMBL/GenBank/DDBJ databases">
        <title>Genome sequencing reveals origins of a unique bacterial endosymbiosis in the earliest lineages of terrestrial Fungi.</title>
        <authorList>
            <consortium name="DOE Joint Genome Institute"/>
            <person name="Uehling J."/>
            <person name="Gryganskyi A."/>
            <person name="Hameed K."/>
            <person name="Tschaplinski T."/>
            <person name="Misztal P."/>
            <person name="Wu S."/>
            <person name="Desiro A."/>
            <person name="Vande Pol N."/>
            <person name="Du Z.-Y."/>
            <person name="Zienkiewicz A."/>
            <person name="Zienkiewicz K."/>
            <person name="Morin E."/>
            <person name="Tisserant E."/>
            <person name="Splivallo R."/>
            <person name="Hainaut M."/>
            <person name="Henrissat B."/>
            <person name="Ohm R."/>
            <person name="Kuo A."/>
            <person name="Yan J."/>
            <person name="Lipzen A."/>
            <person name="Nolan M."/>
            <person name="Labutti K."/>
            <person name="Barry K."/>
            <person name="Goldstein A."/>
            <person name="Labbe J."/>
            <person name="Schadt C."/>
            <person name="Tuskan G."/>
            <person name="Grigoriev I."/>
            <person name="Martin F."/>
            <person name="Vilgalys R."/>
            <person name="Bonito G."/>
        </authorList>
    </citation>
    <scope>NUCLEOTIDE SEQUENCE [LARGE SCALE GENOMIC DNA]</scope>
    <source>
        <strain evidence="3 4">AG-77</strain>
    </source>
</reference>
<organism evidence="3 4">
    <name type="scientific">Linnemannia elongata AG-77</name>
    <dbReference type="NCBI Taxonomy" id="1314771"/>
    <lineage>
        <taxon>Eukaryota</taxon>
        <taxon>Fungi</taxon>
        <taxon>Fungi incertae sedis</taxon>
        <taxon>Mucoromycota</taxon>
        <taxon>Mortierellomycotina</taxon>
        <taxon>Mortierellomycetes</taxon>
        <taxon>Mortierellales</taxon>
        <taxon>Mortierellaceae</taxon>
        <taxon>Linnemannia</taxon>
    </lineage>
</organism>
<keyword evidence="2" id="KW-1133">Transmembrane helix</keyword>
<protein>
    <submittedName>
        <fullName evidence="3">Uncharacterized protein</fullName>
    </submittedName>
</protein>
<feature type="transmembrane region" description="Helical" evidence="2">
    <location>
        <begin position="39"/>
        <end position="60"/>
    </location>
</feature>
<keyword evidence="2" id="KW-0812">Transmembrane</keyword>